<evidence type="ECO:0000256" key="3">
    <source>
        <dbReference type="ARBA" id="ARBA00010688"/>
    </source>
</evidence>
<evidence type="ECO:0000256" key="10">
    <source>
        <dbReference type="ARBA" id="ARBA00022842"/>
    </source>
</evidence>
<comment type="similarity">
    <text evidence="3 14">Belongs to the carbohydrate kinase PfkB family.</text>
</comment>
<dbReference type="GO" id="GO:0006166">
    <property type="term" value="P:purine ribonucleoside salvage"/>
    <property type="evidence" value="ECO:0007669"/>
    <property type="project" value="UniProtKB-KW"/>
</dbReference>
<dbReference type="InterPro" id="IPR002173">
    <property type="entry name" value="Carboh/pur_kinase_PfkB_CS"/>
</dbReference>
<evidence type="ECO:0000256" key="7">
    <source>
        <dbReference type="ARBA" id="ARBA00022741"/>
    </source>
</evidence>
<reference evidence="17" key="1">
    <citation type="journal article" date="2023" name="Commun. Biol.">
        <title>Genome analysis of Parmales, the sister group of diatoms, reveals the evolutionary specialization of diatoms from phago-mixotrophs to photoautotrophs.</title>
        <authorList>
            <person name="Ban H."/>
            <person name="Sato S."/>
            <person name="Yoshikawa S."/>
            <person name="Yamada K."/>
            <person name="Nakamura Y."/>
            <person name="Ichinomiya M."/>
            <person name="Sato N."/>
            <person name="Blanc-Mathieu R."/>
            <person name="Endo H."/>
            <person name="Kuwata A."/>
            <person name="Ogata H."/>
        </authorList>
    </citation>
    <scope>NUCLEOTIDE SEQUENCE [LARGE SCALE GENOMIC DNA]</scope>
</reference>
<dbReference type="InterPro" id="IPR011611">
    <property type="entry name" value="PfkB_dom"/>
</dbReference>
<evidence type="ECO:0000256" key="6">
    <source>
        <dbReference type="ARBA" id="ARBA00022726"/>
    </source>
</evidence>
<keyword evidence="10 14" id="KW-0460">Magnesium</keyword>
<gene>
    <name evidence="16" type="ORF">TrCOL_g2403</name>
</gene>
<evidence type="ECO:0000256" key="4">
    <source>
        <dbReference type="ARBA" id="ARBA00012119"/>
    </source>
</evidence>
<keyword evidence="9 14" id="KW-0067">ATP-binding</keyword>
<evidence type="ECO:0000256" key="9">
    <source>
        <dbReference type="ARBA" id="ARBA00022840"/>
    </source>
</evidence>
<keyword evidence="6 14" id="KW-0660">Purine salvage</keyword>
<dbReference type="EC" id="2.7.1.20" evidence="4 14"/>
<dbReference type="GO" id="GO:0004001">
    <property type="term" value="F:adenosine kinase activity"/>
    <property type="evidence" value="ECO:0007669"/>
    <property type="project" value="UniProtKB-UniRule"/>
</dbReference>
<comment type="catalytic activity">
    <reaction evidence="11 14">
        <text>adenosine + ATP = AMP + ADP + H(+)</text>
        <dbReference type="Rhea" id="RHEA:20824"/>
        <dbReference type="ChEBI" id="CHEBI:15378"/>
        <dbReference type="ChEBI" id="CHEBI:16335"/>
        <dbReference type="ChEBI" id="CHEBI:30616"/>
        <dbReference type="ChEBI" id="CHEBI:456215"/>
        <dbReference type="ChEBI" id="CHEBI:456216"/>
        <dbReference type="EC" id="2.7.1.20"/>
    </reaction>
</comment>
<dbReference type="FunFam" id="3.40.1190.20:FF:000076">
    <property type="entry name" value="Adenosine kinase"/>
    <property type="match status" value="1"/>
</dbReference>
<comment type="caution">
    <text evidence="16">The sequence shown here is derived from an EMBL/GenBank/DDBJ whole genome shotgun (WGS) entry which is preliminary data.</text>
</comment>
<dbReference type="OrthoDB" id="432447at2759"/>
<dbReference type="Gene3D" id="3.40.1190.20">
    <property type="match status" value="1"/>
</dbReference>
<dbReference type="GO" id="GO:0044209">
    <property type="term" value="P:AMP salvage"/>
    <property type="evidence" value="ECO:0007669"/>
    <property type="project" value="UniProtKB-UniRule"/>
</dbReference>
<dbReference type="SUPFAM" id="SSF53613">
    <property type="entry name" value="Ribokinase-like"/>
    <property type="match status" value="1"/>
</dbReference>
<dbReference type="Gene3D" id="3.30.1110.10">
    <property type="match status" value="1"/>
</dbReference>
<evidence type="ECO:0000256" key="2">
    <source>
        <dbReference type="ARBA" id="ARBA00004801"/>
    </source>
</evidence>
<comment type="function">
    <text evidence="14">ATP dependent phosphorylation of adenosine and other related nucleoside analogs to monophosphate derivatives.</text>
</comment>
<sequence>MGMGNPLLDISNEVSKDILAKYDVKLDSAILAEEKHMPIYPELVAMDGVQYIAGGATQNSIRVAQWMIGEAGQTAYMGCIGKDDFGKQLKDCATADGVLAHYMEDETTPTGTCAVLVCDGERSLIANLAAANNFKETHLETPKAKEIISSASIYYSAGFFLTVSVESLLTVTKQAADANKIFCLNFSAPFIIDFFADQVAAALPYADYVFCNESEAEAYGKKHGIGDDGKDLAAVALKVCGMPKVNGARSRVVVFTQGSKSTIVAKNGKITEYAVTPLAAEALVDTNGAGDAFVGGFLAMLYRDEPIEKCVDAGHWAAGVVIQNSGCCFPEKCEYAA</sequence>
<dbReference type="PRINTS" id="PR00989">
    <property type="entry name" value="ADENOKINASE"/>
</dbReference>
<evidence type="ECO:0000256" key="5">
    <source>
        <dbReference type="ARBA" id="ARBA00022679"/>
    </source>
</evidence>
<accession>A0A9W7L267</accession>
<feature type="domain" description="Carbohydrate kinase PfkB" evidence="15">
    <location>
        <begin position="21"/>
        <end position="330"/>
    </location>
</feature>
<dbReference type="EMBL" id="BRYA01000528">
    <property type="protein sequence ID" value="GMI21322.1"/>
    <property type="molecule type" value="Genomic_DNA"/>
</dbReference>
<keyword evidence="5 14" id="KW-0808">Transferase</keyword>
<dbReference type="GO" id="GO:0005634">
    <property type="term" value="C:nucleus"/>
    <property type="evidence" value="ECO:0007669"/>
    <property type="project" value="TreeGrafter"/>
</dbReference>
<evidence type="ECO:0000256" key="11">
    <source>
        <dbReference type="ARBA" id="ARBA00051362"/>
    </source>
</evidence>
<dbReference type="PANTHER" id="PTHR45769:SF3">
    <property type="entry name" value="ADENOSINE KINASE"/>
    <property type="match status" value="1"/>
</dbReference>
<name>A0A9W7L267_9STRA</name>
<evidence type="ECO:0000256" key="12">
    <source>
        <dbReference type="ARBA" id="ARBA00068771"/>
    </source>
</evidence>
<dbReference type="GO" id="GO:0005524">
    <property type="term" value="F:ATP binding"/>
    <property type="evidence" value="ECO:0007669"/>
    <property type="project" value="UniProtKB-UniRule"/>
</dbReference>
<dbReference type="Pfam" id="PF00294">
    <property type="entry name" value="PfkB"/>
    <property type="match status" value="1"/>
</dbReference>
<dbReference type="PANTHER" id="PTHR45769">
    <property type="entry name" value="ADENOSINE KINASE"/>
    <property type="match status" value="1"/>
</dbReference>
<evidence type="ECO:0000256" key="1">
    <source>
        <dbReference type="ARBA" id="ARBA00001946"/>
    </source>
</evidence>
<dbReference type="GO" id="GO:0005829">
    <property type="term" value="C:cytosol"/>
    <property type="evidence" value="ECO:0007669"/>
    <property type="project" value="TreeGrafter"/>
</dbReference>
<protein>
    <recommendedName>
        <fullName evidence="12 14">Adenosine kinase</fullName>
        <shortName evidence="14">AK</shortName>
        <ecNumber evidence="4 14">2.7.1.20</ecNumber>
    </recommendedName>
    <alternativeName>
        <fullName evidence="14">Adenosine 5'-phosphotransferase</fullName>
    </alternativeName>
</protein>
<evidence type="ECO:0000256" key="8">
    <source>
        <dbReference type="ARBA" id="ARBA00022777"/>
    </source>
</evidence>
<dbReference type="AlphaFoldDB" id="A0A9W7L267"/>
<keyword evidence="7 14" id="KW-0547">Nucleotide-binding</keyword>
<organism evidence="16 17">
    <name type="scientific">Triparma columacea</name>
    <dbReference type="NCBI Taxonomy" id="722753"/>
    <lineage>
        <taxon>Eukaryota</taxon>
        <taxon>Sar</taxon>
        <taxon>Stramenopiles</taxon>
        <taxon>Ochrophyta</taxon>
        <taxon>Bolidophyceae</taxon>
        <taxon>Parmales</taxon>
        <taxon>Triparmaceae</taxon>
        <taxon>Triparma</taxon>
    </lineage>
</organism>
<evidence type="ECO:0000259" key="15">
    <source>
        <dbReference type="Pfam" id="PF00294"/>
    </source>
</evidence>
<dbReference type="PROSITE" id="PS00584">
    <property type="entry name" value="PFKB_KINASES_2"/>
    <property type="match status" value="1"/>
</dbReference>
<keyword evidence="17" id="KW-1185">Reference proteome</keyword>
<keyword evidence="8 14" id="KW-0418">Kinase</keyword>
<dbReference type="InterPro" id="IPR029056">
    <property type="entry name" value="Ribokinase-like"/>
</dbReference>
<evidence type="ECO:0000313" key="16">
    <source>
        <dbReference type="EMBL" id="GMI21322.1"/>
    </source>
</evidence>
<dbReference type="CDD" id="cd01168">
    <property type="entry name" value="adenosine_kinase"/>
    <property type="match status" value="1"/>
</dbReference>
<comment type="cofactor">
    <cofactor evidence="1 14">
        <name>Mg(2+)</name>
        <dbReference type="ChEBI" id="CHEBI:18420"/>
    </cofactor>
</comment>
<evidence type="ECO:0000313" key="17">
    <source>
        <dbReference type="Proteomes" id="UP001165065"/>
    </source>
</evidence>
<feature type="active site" description="Proton acceptor" evidence="13">
    <location>
        <position position="291"/>
    </location>
</feature>
<evidence type="ECO:0000256" key="14">
    <source>
        <dbReference type="RuleBase" id="RU368116"/>
    </source>
</evidence>
<dbReference type="GO" id="GO:0006144">
    <property type="term" value="P:purine nucleobase metabolic process"/>
    <property type="evidence" value="ECO:0007669"/>
    <property type="project" value="TreeGrafter"/>
</dbReference>
<dbReference type="InterPro" id="IPR001805">
    <property type="entry name" value="Adenokinase"/>
</dbReference>
<proteinExistence type="inferred from homology"/>
<comment type="pathway">
    <text evidence="2 14">Purine metabolism; AMP biosynthesis via salvage pathway; AMP from adenosine: step 1/1.</text>
</comment>
<dbReference type="Proteomes" id="UP001165065">
    <property type="component" value="Unassembled WGS sequence"/>
</dbReference>
<evidence type="ECO:0000256" key="13">
    <source>
        <dbReference type="PIRSR" id="PIRSR601805-1"/>
    </source>
</evidence>